<dbReference type="InterPro" id="IPR003439">
    <property type="entry name" value="ABC_transporter-like_ATP-bd"/>
</dbReference>
<dbReference type="PANTHER" id="PTHR43553">
    <property type="entry name" value="HEAVY METAL TRANSPORTER"/>
    <property type="match status" value="1"/>
</dbReference>
<dbReference type="EMBL" id="CP000254">
    <property type="protein sequence ID" value="ABD42869.1"/>
    <property type="molecule type" value="Genomic_DNA"/>
</dbReference>
<dbReference type="AlphaFoldDB" id="Q2FUM0"/>
<evidence type="ECO:0000256" key="2">
    <source>
        <dbReference type="ARBA" id="ARBA00022741"/>
    </source>
</evidence>
<evidence type="ECO:0000259" key="4">
    <source>
        <dbReference type="PROSITE" id="PS50893"/>
    </source>
</evidence>
<gene>
    <name evidence="5" type="ordered locus">Mhun_3187</name>
</gene>
<reference evidence="6" key="1">
    <citation type="journal article" date="2016" name="Stand. Genomic Sci.">
        <title>Complete genome sequence of Methanospirillum hungatei type strain JF1.</title>
        <authorList>
            <person name="Gunsalus R.P."/>
            <person name="Cook L.E."/>
            <person name="Crable B."/>
            <person name="Rohlin L."/>
            <person name="McDonald E."/>
            <person name="Mouttaki H."/>
            <person name="Sieber J.R."/>
            <person name="Poweleit N."/>
            <person name="Zhou H."/>
            <person name="Lapidus A.L."/>
            <person name="Daligault H.E."/>
            <person name="Land M."/>
            <person name="Gilna P."/>
            <person name="Ivanova N."/>
            <person name="Kyrpides N."/>
            <person name="Culley D.E."/>
            <person name="McInerney M.J."/>
        </authorList>
    </citation>
    <scope>NUCLEOTIDE SEQUENCE [LARGE SCALE GENOMIC DNA]</scope>
    <source>
        <strain evidence="6">ATCC 27890 / DSM 864 / NBRC 100397 / JF-1</strain>
    </source>
</reference>
<evidence type="ECO:0000256" key="1">
    <source>
        <dbReference type="ARBA" id="ARBA00022448"/>
    </source>
</evidence>
<dbReference type="PROSITE" id="PS50893">
    <property type="entry name" value="ABC_TRANSPORTER_2"/>
    <property type="match status" value="1"/>
</dbReference>
<keyword evidence="2" id="KW-0547">Nucleotide-binding</keyword>
<evidence type="ECO:0000313" key="5">
    <source>
        <dbReference type="EMBL" id="ABD42869.1"/>
    </source>
</evidence>
<dbReference type="PANTHER" id="PTHR43553:SF1">
    <property type="entry name" value="ABC TRANSPORTER I FAMILY MEMBER 11, CHLOROPLASTIC"/>
    <property type="match status" value="1"/>
</dbReference>
<dbReference type="Gene3D" id="3.40.50.300">
    <property type="entry name" value="P-loop containing nucleotide triphosphate hydrolases"/>
    <property type="match status" value="1"/>
</dbReference>
<dbReference type="InterPro" id="IPR050095">
    <property type="entry name" value="ECF_ABC_transporter_ATP-bd"/>
</dbReference>
<dbReference type="EnsemblBacteria" id="ABD42869">
    <property type="protein sequence ID" value="ABD42869"/>
    <property type="gene ID" value="Mhun_3187"/>
</dbReference>
<protein>
    <submittedName>
        <fullName evidence="5">ABC transporter related protein</fullName>
    </submittedName>
</protein>
<dbReference type="RefSeq" id="WP_011450114.1">
    <property type="nucleotide sequence ID" value="NC_007796.1"/>
</dbReference>
<dbReference type="HOGENOM" id="CLU_1217579_0_0_2"/>
<accession>Q2FUM0</accession>
<dbReference type="KEGG" id="mhu:Mhun_3187"/>
<organism evidence="5 6">
    <name type="scientific">Methanospirillum hungatei JF-1 (strain ATCC 27890 / DSM 864 / NBRC 100397 / JF-1)</name>
    <dbReference type="NCBI Taxonomy" id="323259"/>
    <lineage>
        <taxon>Archaea</taxon>
        <taxon>Methanobacteriati</taxon>
        <taxon>Methanobacteriota</taxon>
        <taxon>Stenosarchaea group</taxon>
        <taxon>Methanomicrobia</taxon>
        <taxon>Methanomicrobiales</taxon>
        <taxon>Methanospirillaceae</taxon>
        <taxon>Methanospirillum</taxon>
    </lineage>
</organism>
<dbReference type="InterPro" id="IPR003593">
    <property type="entry name" value="AAA+_ATPase"/>
</dbReference>
<dbReference type="GO" id="GO:0016887">
    <property type="term" value="F:ATP hydrolysis activity"/>
    <property type="evidence" value="ECO:0007669"/>
    <property type="project" value="InterPro"/>
</dbReference>
<dbReference type="InParanoid" id="Q2FUM0"/>
<dbReference type="SMART" id="SM00382">
    <property type="entry name" value="AAA"/>
    <property type="match status" value="1"/>
</dbReference>
<feature type="domain" description="ABC transporter" evidence="4">
    <location>
        <begin position="1"/>
        <end position="209"/>
    </location>
</feature>
<proteinExistence type="predicted"/>
<dbReference type="eggNOG" id="arCOG00189">
    <property type="taxonomic scope" value="Archaea"/>
</dbReference>
<dbReference type="Proteomes" id="UP000001941">
    <property type="component" value="Chromosome"/>
</dbReference>
<dbReference type="Pfam" id="PF00005">
    <property type="entry name" value="ABC_tran"/>
    <property type="match status" value="1"/>
</dbReference>
<dbReference type="STRING" id="323259.Mhun_3187"/>
<dbReference type="GO" id="GO:0042626">
    <property type="term" value="F:ATPase-coupled transmembrane transporter activity"/>
    <property type="evidence" value="ECO:0007669"/>
    <property type="project" value="TreeGrafter"/>
</dbReference>
<dbReference type="InterPro" id="IPR027417">
    <property type="entry name" value="P-loop_NTPase"/>
</dbReference>
<evidence type="ECO:0000313" key="6">
    <source>
        <dbReference type="Proteomes" id="UP000001941"/>
    </source>
</evidence>
<keyword evidence="3" id="KW-0067">ATP-binding</keyword>
<keyword evidence="1" id="KW-0813">Transport</keyword>
<keyword evidence="6" id="KW-1185">Reference proteome</keyword>
<dbReference type="SUPFAM" id="SSF52540">
    <property type="entry name" value="P-loop containing nucleoside triphosphate hydrolases"/>
    <property type="match status" value="1"/>
</dbReference>
<dbReference type="TCDB" id="3.A.1.25.2">
    <property type="family name" value="the atp-binding cassette (abc) superfamily"/>
</dbReference>
<dbReference type="OrthoDB" id="40048at2157"/>
<name>Q2FUM0_METHJ</name>
<sequence>MNTPQIRLTGVSRKRGAFTLQADAEFGAGIHLLTGRVGSGKTTLGELLAGIGEPDFGTIQWNGGRRVMLLQDTSYHISTMTVQEEAGSWQGDAERIIRTAGLTGKEHTDLLRLSRGEVRRLELAAILTGQYDLIVLDEPWAGLDEEARRWVRQLIDSHAHEIIVIISHDLTSLPHIDQLWEMECGRLKRLGQVPACLSKWTKAPPLVRYLLNKGVHLSGLSREELEEAVCRIPG</sequence>
<dbReference type="GO" id="GO:0005524">
    <property type="term" value="F:ATP binding"/>
    <property type="evidence" value="ECO:0007669"/>
    <property type="project" value="UniProtKB-KW"/>
</dbReference>
<evidence type="ECO:0000256" key="3">
    <source>
        <dbReference type="ARBA" id="ARBA00022840"/>
    </source>
</evidence>
<dbReference type="GeneID" id="3924652"/>